<reference evidence="2 3" key="1">
    <citation type="submission" date="2017-06" db="EMBL/GenBank/DDBJ databases">
        <title>Cultured bacterium strain Saccharothrix yanglingensis Hhs.015.</title>
        <authorList>
            <person name="Xia Y."/>
        </authorList>
    </citation>
    <scope>NUCLEOTIDE SEQUENCE [LARGE SCALE GENOMIC DNA]</scope>
    <source>
        <strain evidence="2 3">Hhs.015</strain>
    </source>
</reference>
<dbReference type="Gene3D" id="1.10.260.40">
    <property type="entry name" value="lambda repressor-like DNA-binding domains"/>
    <property type="match status" value="1"/>
</dbReference>
<dbReference type="CDD" id="cd00093">
    <property type="entry name" value="HTH_XRE"/>
    <property type="match status" value="1"/>
</dbReference>
<evidence type="ECO:0000313" key="3">
    <source>
        <dbReference type="Proteomes" id="UP001225605"/>
    </source>
</evidence>
<evidence type="ECO:0000259" key="1">
    <source>
        <dbReference type="PROSITE" id="PS50943"/>
    </source>
</evidence>
<organism evidence="2 3">
    <name type="scientific">Saccharothrix yanglingensis</name>
    <dbReference type="NCBI Taxonomy" id="659496"/>
    <lineage>
        <taxon>Bacteria</taxon>
        <taxon>Bacillati</taxon>
        <taxon>Actinomycetota</taxon>
        <taxon>Actinomycetes</taxon>
        <taxon>Pseudonocardiales</taxon>
        <taxon>Pseudonocardiaceae</taxon>
        <taxon>Saccharothrix</taxon>
    </lineage>
</organism>
<dbReference type="Pfam" id="PF19054">
    <property type="entry name" value="DUF5753"/>
    <property type="match status" value="1"/>
</dbReference>
<dbReference type="InterPro" id="IPR043917">
    <property type="entry name" value="DUF5753"/>
</dbReference>
<protein>
    <submittedName>
        <fullName evidence="2">Transcriptional regulator</fullName>
    </submittedName>
</protein>
<comment type="caution">
    <text evidence="2">The sequence shown here is derived from an EMBL/GenBank/DDBJ whole genome shotgun (WGS) entry which is preliminary data.</text>
</comment>
<name>A0ABU0X5L8_9PSEU</name>
<feature type="domain" description="HTH cro/C1-type" evidence="1">
    <location>
        <begin position="22"/>
        <end position="79"/>
    </location>
</feature>
<dbReference type="SMART" id="SM00530">
    <property type="entry name" value="HTH_XRE"/>
    <property type="match status" value="1"/>
</dbReference>
<accession>A0ABU0X5L8</accession>
<dbReference type="Proteomes" id="UP001225605">
    <property type="component" value="Unassembled WGS sequence"/>
</dbReference>
<gene>
    <name evidence="2" type="ORF">CKY47_18230</name>
</gene>
<sequence length="303" mass="33729">MRQDNGGAINATVRRWQLTETLRALRESSGLSIEQAAERLRKGTGKWSRSKLGRIETREQGVKRHDVEQLLDLYGVDDQGMRNWMLGLASTVNERGYWLALRKDLPGDFHEFLSVEAALVALREFETMVVPGLLQTADYTRALIYGANPGMGYEVVDRRVIARLARQQVLARPNPLRFHVILDEAILERPVGTPLVMRNQLQRLLDTSEADHITVQVLPKSAGATPALDGPFSILTLPEPIPDFGYAEGPGGAVYIEDRAQVRVCTERWGILTQRSLSPSDSLDAISEAVKTYTQPATARDAE</sequence>
<dbReference type="InterPro" id="IPR010982">
    <property type="entry name" value="Lambda_DNA-bd_dom_sf"/>
</dbReference>
<dbReference type="Pfam" id="PF13560">
    <property type="entry name" value="HTH_31"/>
    <property type="match status" value="1"/>
</dbReference>
<dbReference type="RefSeq" id="WP_306747087.1">
    <property type="nucleotide sequence ID" value="NZ_NSDM01000007.1"/>
</dbReference>
<dbReference type="SUPFAM" id="SSF47413">
    <property type="entry name" value="lambda repressor-like DNA-binding domains"/>
    <property type="match status" value="1"/>
</dbReference>
<proteinExistence type="predicted"/>
<dbReference type="PROSITE" id="PS50943">
    <property type="entry name" value="HTH_CROC1"/>
    <property type="match status" value="1"/>
</dbReference>
<evidence type="ECO:0000313" key="2">
    <source>
        <dbReference type="EMBL" id="MDQ2585889.1"/>
    </source>
</evidence>
<dbReference type="EMBL" id="NSDM01000007">
    <property type="protein sequence ID" value="MDQ2585889.1"/>
    <property type="molecule type" value="Genomic_DNA"/>
</dbReference>
<keyword evidence="3" id="KW-1185">Reference proteome</keyword>
<dbReference type="InterPro" id="IPR001387">
    <property type="entry name" value="Cro/C1-type_HTH"/>
</dbReference>